<proteinExistence type="predicted"/>
<reference evidence="1" key="1">
    <citation type="submission" date="2020-02" db="EMBL/GenBank/DDBJ databases">
        <authorList>
            <person name="Meier V. D."/>
        </authorList>
    </citation>
    <scope>NUCLEOTIDE SEQUENCE</scope>
    <source>
        <strain evidence="1">AVDCRST_MAG93</strain>
    </source>
</reference>
<name>A0A6J4JTR3_9CHLR</name>
<dbReference type="AlphaFoldDB" id="A0A6J4JTR3"/>
<accession>A0A6J4JTR3</accession>
<dbReference type="EMBL" id="CADCTR010001238">
    <property type="protein sequence ID" value="CAA9287371.1"/>
    <property type="molecule type" value="Genomic_DNA"/>
</dbReference>
<organism evidence="1">
    <name type="scientific">uncultured Chloroflexia bacterium</name>
    <dbReference type="NCBI Taxonomy" id="1672391"/>
    <lineage>
        <taxon>Bacteria</taxon>
        <taxon>Bacillati</taxon>
        <taxon>Chloroflexota</taxon>
        <taxon>Chloroflexia</taxon>
        <taxon>environmental samples</taxon>
    </lineage>
</organism>
<gene>
    <name evidence="1" type="ORF">AVDCRST_MAG93-3639</name>
</gene>
<sequence length="287" mass="32253">MFDRFISIDWSGSGAEDQRVNLRVVEASLQDVDGVVVDPPNGRVGTRAWTRAECREWLVEALKPNQPRCLVAMDFGFGYPWGTDVAAFGCRGWRQMLRAVAEVYEREGSARGAAEKVNLRPGFGGHGPYRFNKSRTDFRFYLDNGVGYFRLTEIAIPQAISQWYLGSGGTVGFSSISGMVTLHRLMVAREQGLIDFRVWPQEGVVPDADRHVIVESYPAMYPEPTSYGDCRDEHCRDAWKALQWMLGESASGTLMEAFDLPKKPFGRVEGVGFEEQVRFEGWIFGVS</sequence>
<protein>
    <recommendedName>
        <fullName evidence="2">DUF429 domain-containing protein</fullName>
    </recommendedName>
</protein>
<evidence type="ECO:0000313" key="1">
    <source>
        <dbReference type="EMBL" id="CAA9287371.1"/>
    </source>
</evidence>
<evidence type="ECO:0008006" key="2">
    <source>
        <dbReference type="Google" id="ProtNLM"/>
    </source>
</evidence>